<protein>
    <submittedName>
        <fullName evidence="2">Uncharacterized protein</fullName>
    </submittedName>
</protein>
<dbReference type="Proteomes" id="UP000887576">
    <property type="component" value="Unplaced"/>
</dbReference>
<dbReference type="WBParaSite" id="JU765_v2.g7508.t1">
    <property type="protein sequence ID" value="JU765_v2.g7508.t1"/>
    <property type="gene ID" value="JU765_v2.g7508"/>
</dbReference>
<reference evidence="2" key="1">
    <citation type="submission" date="2022-11" db="UniProtKB">
        <authorList>
            <consortium name="WormBaseParasite"/>
        </authorList>
    </citation>
    <scope>IDENTIFICATION</scope>
</reference>
<name>A0AC34RJR0_9BILA</name>
<sequence length="176" mass="20052">MEAVEEALNAYNRTFFVKNVMDQHSIPYDAPPPAPVSVNASVDPIEEEAVPFEQEVEPIFAPNSPLLPFMPDFDALFDDDHLGEDVVSESDATAEEPAEPPRQQMHNRSIPRVQAVPNREDLIRQIEALKQDHETINGSQFNGNIFQYDGDRIDEWIGHFTEFVGKMKIYKRHFGN</sequence>
<evidence type="ECO:0000313" key="1">
    <source>
        <dbReference type="Proteomes" id="UP000887576"/>
    </source>
</evidence>
<organism evidence="1 2">
    <name type="scientific">Panagrolaimus sp. JU765</name>
    <dbReference type="NCBI Taxonomy" id="591449"/>
    <lineage>
        <taxon>Eukaryota</taxon>
        <taxon>Metazoa</taxon>
        <taxon>Ecdysozoa</taxon>
        <taxon>Nematoda</taxon>
        <taxon>Chromadorea</taxon>
        <taxon>Rhabditida</taxon>
        <taxon>Tylenchina</taxon>
        <taxon>Panagrolaimomorpha</taxon>
        <taxon>Panagrolaimoidea</taxon>
        <taxon>Panagrolaimidae</taxon>
        <taxon>Panagrolaimus</taxon>
    </lineage>
</organism>
<proteinExistence type="predicted"/>
<accession>A0AC34RJR0</accession>
<evidence type="ECO:0000313" key="2">
    <source>
        <dbReference type="WBParaSite" id="JU765_v2.g7508.t1"/>
    </source>
</evidence>